<proteinExistence type="predicted"/>
<sequence>MATTFDLVTIDTPSPDALSRFWSAALDLRESEREDGGRWIVVSDVLGVRRLGFQRGPHRPGGTHLDLTCGVDEFADELARLQSLGARLVHEPRSEPYGSIANLVDPDGNAFDLCAYLPGISDSGR</sequence>
<dbReference type="EMBL" id="CAFBIY010000168">
    <property type="protein sequence ID" value="CAB4852878.1"/>
    <property type="molecule type" value="Genomic_DNA"/>
</dbReference>
<name>A0A6J7C7V0_9ZZZZ</name>
<evidence type="ECO:0000313" key="7">
    <source>
        <dbReference type="EMBL" id="CAB5014358.1"/>
    </source>
</evidence>
<organism evidence="5">
    <name type="scientific">freshwater metagenome</name>
    <dbReference type="NCBI Taxonomy" id="449393"/>
    <lineage>
        <taxon>unclassified sequences</taxon>
        <taxon>metagenomes</taxon>
        <taxon>ecological metagenomes</taxon>
    </lineage>
</organism>
<dbReference type="InterPro" id="IPR029068">
    <property type="entry name" value="Glyas_Bleomycin-R_OHBP_Dase"/>
</dbReference>
<evidence type="ECO:0000313" key="3">
    <source>
        <dbReference type="EMBL" id="CAB4716336.1"/>
    </source>
</evidence>
<feature type="domain" description="VOC" evidence="1">
    <location>
        <begin position="4"/>
        <end position="116"/>
    </location>
</feature>
<dbReference type="AlphaFoldDB" id="A0A6J7C7V0"/>
<dbReference type="CDD" id="cd06587">
    <property type="entry name" value="VOC"/>
    <property type="match status" value="1"/>
</dbReference>
<evidence type="ECO:0000259" key="1">
    <source>
        <dbReference type="PROSITE" id="PS51819"/>
    </source>
</evidence>
<dbReference type="Gene3D" id="3.10.180.10">
    <property type="entry name" value="2,3-Dihydroxybiphenyl 1,2-Dioxygenase, domain 1"/>
    <property type="match status" value="1"/>
</dbReference>
<dbReference type="EMBL" id="CAFAAV010000162">
    <property type="protein sequence ID" value="CAB4829053.1"/>
    <property type="molecule type" value="Genomic_DNA"/>
</dbReference>
<evidence type="ECO:0000313" key="4">
    <source>
        <dbReference type="EMBL" id="CAB4829053.1"/>
    </source>
</evidence>
<accession>A0A6J7C7V0</accession>
<dbReference type="EMBL" id="CAFBMT010000007">
    <property type="protein sequence ID" value="CAB4933236.1"/>
    <property type="molecule type" value="Genomic_DNA"/>
</dbReference>
<dbReference type="PANTHER" id="PTHR35908:SF1">
    <property type="entry name" value="CONSERVED PROTEIN"/>
    <property type="match status" value="1"/>
</dbReference>
<evidence type="ECO:0000313" key="6">
    <source>
        <dbReference type="EMBL" id="CAB4933236.1"/>
    </source>
</evidence>
<gene>
    <name evidence="3" type="ORF">UFOPK2656_00996</name>
    <name evidence="4" type="ORF">UFOPK3099_01916</name>
    <name evidence="5" type="ORF">UFOPK3267_02400</name>
    <name evidence="6" type="ORF">UFOPK3651_01628</name>
    <name evidence="7" type="ORF">UFOPK3931_02983</name>
    <name evidence="2" type="ORF">UFOPK4189_03359</name>
</gene>
<dbReference type="PROSITE" id="PS51819">
    <property type="entry name" value="VOC"/>
    <property type="match status" value="1"/>
</dbReference>
<dbReference type="SUPFAM" id="SSF54593">
    <property type="entry name" value="Glyoxalase/Bleomycin resistance protein/Dihydroxybiphenyl dioxygenase"/>
    <property type="match status" value="1"/>
</dbReference>
<dbReference type="Pfam" id="PF18029">
    <property type="entry name" value="Glyoxalase_6"/>
    <property type="match status" value="1"/>
</dbReference>
<dbReference type="PANTHER" id="PTHR35908">
    <property type="entry name" value="HYPOTHETICAL FUSION PROTEIN"/>
    <property type="match status" value="1"/>
</dbReference>
<dbReference type="EMBL" id="CAEZYF010000005">
    <property type="protein sequence ID" value="CAB4716336.1"/>
    <property type="molecule type" value="Genomic_DNA"/>
</dbReference>
<reference evidence="5" key="1">
    <citation type="submission" date="2020-05" db="EMBL/GenBank/DDBJ databases">
        <authorList>
            <person name="Chiriac C."/>
            <person name="Salcher M."/>
            <person name="Ghai R."/>
            <person name="Kavagutti S V."/>
        </authorList>
    </citation>
    <scope>NUCLEOTIDE SEQUENCE</scope>
</reference>
<dbReference type="EMBL" id="CAESGF010000038">
    <property type="protein sequence ID" value="CAB4365617.1"/>
    <property type="molecule type" value="Genomic_DNA"/>
</dbReference>
<evidence type="ECO:0000313" key="2">
    <source>
        <dbReference type="EMBL" id="CAB4365617.1"/>
    </source>
</evidence>
<dbReference type="InterPro" id="IPR041581">
    <property type="entry name" value="Glyoxalase_6"/>
</dbReference>
<dbReference type="InterPro" id="IPR037523">
    <property type="entry name" value="VOC_core"/>
</dbReference>
<protein>
    <submittedName>
        <fullName evidence="5">Unannotated protein</fullName>
    </submittedName>
</protein>
<dbReference type="EMBL" id="CAFBOL010000124">
    <property type="protein sequence ID" value="CAB5014358.1"/>
    <property type="molecule type" value="Genomic_DNA"/>
</dbReference>
<evidence type="ECO:0000313" key="5">
    <source>
        <dbReference type="EMBL" id="CAB4852878.1"/>
    </source>
</evidence>